<protein>
    <submittedName>
        <fullName evidence="3">FeoA</fullName>
    </submittedName>
</protein>
<dbReference type="Pfam" id="PF04023">
    <property type="entry name" value="FeoA"/>
    <property type="match status" value="1"/>
</dbReference>
<comment type="caution">
    <text evidence="3">The sequence shown here is derived from an EMBL/GenBank/DDBJ whole genome shotgun (WGS) entry which is preliminary data.</text>
</comment>
<feature type="domain" description="Ferrous iron transporter FeoA-like" evidence="2">
    <location>
        <begin position="2"/>
        <end position="72"/>
    </location>
</feature>
<dbReference type="InterPro" id="IPR038157">
    <property type="entry name" value="FeoA_core_dom"/>
</dbReference>
<dbReference type="OrthoDB" id="7690445at2"/>
<dbReference type="SMART" id="SM00899">
    <property type="entry name" value="FeoA"/>
    <property type="match status" value="1"/>
</dbReference>
<dbReference type="GO" id="GO:0046914">
    <property type="term" value="F:transition metal ion binding"/>
    <property type="evidence" value="ECO:0007669"/>
    <property type="project" value="InterPro"/>
</dbReference>
<dbReference type="SUPFAM" id="SSF50037">
    <property type="entry name" value="C-terminal domain of transcriptional repressors"/>
    <property type="match status" value="1"/>
</dbReference>
<evidence type="ECO:0000313" key="4">
    <source>
        <dbReference type="Proteomes" id="UP000005695"/>
    </source>
</evidence>
<dbReference type="AlphaFoldDB" id="Q1JVV7"/>
<keyword evidence="1" id="KW-0408">Iron</keyword>
<sequence>MCPLSQCKSGDTVFVKGFTGGGRLRGKLHAMGLMPGEEIEVISSNCGPLVIQSKGVKLAIGCGMAENILVSCECSCTRANCCEA</sequence>
<reference evidence="3" key="1">
    <citation type="submission" date="2006-05" db="EMBL/GenBank/DDBJ databases">
        <title>Annotation of the draft genome assembly of Desulfuromonas acetoxidans DSM 684.</title>
        <authorList>
            <consortium name="US DOE Joint Genome Institute (JGI-ORNL)"/>
            <person name="Larimer F."/>
            <person name="Land M."/>
            <person name="Hauser L."/>
        </authorList>
    </citation>
    <scope>NUCLEOTIDE SEQUENCE [LARGE SCALE GENOMIC DNA]</scope>
    <source>
        <strain evidence="3">DSM 684</strain>
    </source>
</reference>
<dbReference type="PANTHER" id="PTHR43151">
    <property type="entry name" value="FEOA FAMILY PROTEIN"/>
    <property type="match status" value="1"/>
</dbReference>
<dbReference type="InterPro" id="IPR007167">
    <property type="entry name" value="Fe-transptr_FeoA-like"/>
</dbReference>
<proteinExistence type="predicted"/>
<dbReference type="PANTHER" id="PTHR43151:SF1">
    <property type="entry name" value="SSR2333 PROTEIN"/>
    <property type="match status" value="1"/>
</dbReference>
<evidence type="ECO:0000313" key="3">
    <source>
        <dbReference type="EMBL" id="EAT14369.1"/>
    </source>
</evidence>
<keyword evidence="4" id="KW-1185">Reference proteome</keyword>
<dbReference type="InterPro" id="IPR008988">
    <property type="entry name" value="Transcriptional_repressor_C"/>
</dbReference>
<evidence type="ECO:0000256" key="1">
    <source>
        <dbReference type="ARBA" id="ARBA00023004"/>
    </source>
</evidence>
<dbReference type="Proteomes" id="UP000005695">
    <property type="component" value="Unassembled WGS sequence"/>
</dbReference>
<dbReference type="InterPro" id="IPR053184">
    <property type="entry name" value="FeoA-like"/>
</dbReference>
<organism evidence="3 4">
    <name type="scientific">Desulfuromonas acetoxidans (strain DSM 684 / 11070)</name>
    <dbReference type="NCBI Taxonomy" id="281689"/>
    <lineage>
        <taxon>Bacteria</taxon>
        <taxon>Pseudomonadati</taxon>
        <taxon>Thermodesulfobacteriota</taxon>
        <taxon>Desulfuromonadia</taxon>
        <taxon>Desulfuromonadales</taxon>
        <taxon>Desulfuromonadaceae</taxon>
        <taxon>Desulfuromonas</taxon>
    </lineage>
</organism>
<accession>Q1JVV7</accession>
<evidence type="ECO:0000259" key="2">
    <source>
        <dbReference type="SMART" id="SM00899"/>
    </source>
</evidence>
<dbReference type="EMBL" id="AAEW02000030">
    <property type="protein sequence ID" value="EAT14369.1"/>
    <property type="molecule type" value="Genomic_DNA"/>
</dbReference>
<gene>
    <name evidence="3" type="ORF">Dace_0237</name>
</gene>
<dbReference type="RefSeq" id="WP_006002878.1">
    <property type="nucleotide sequence ID" value="NZ_AAEW02000030.1"/>
</dbReference>
<dbReference type="Gene3D" id="2.30.30.90">
    <property type="match status" value="1"/>
</dbReference>
<reference evidence="3" key="2">
    <citation type="submission" date="2006-05" db="EMBL/GenBank/DDBJ databases">
        <title>Sequencing of the draft genome and assembly of Desulfuromonas acetoxidans DSM 684.</title>
        <authorList>
            <consortium name="US DOE Joint Genome Institute (JGI-PGF)"/>
            <person name="Copeland A."/>
            <person name="Lucas S."/>
            <person name="Lapidus A."/>
            <person name="Barry K."/>
            <person name="Detter J.C."/>
            <person name="Glavina del Rio T."/>
            <person name="Hammon N."/>
            <person name="Israni S."/>
            <person name="Dalin E."/>
            <person name="Tice H."/>
            <person name="Bruce D."/>
            <person name="Pitluck S."/>
            <person name="Richardson P."/>
        </authorList>
    </citation>
    <scope>NUCLEOTIDE SEQUENCE [LARGE SCALE GENOMIC DNA]</scope>
    <source>
        <strain evidence="3">DSM 684</strain>
    </source>
</reference>
<name>Q1JVV7_DESA6</name>